<keyword evidence="7 9" id="KW-0564">Palmitate</keyword>
<dbReference type="GO" id="GO:0015562">
    <property type="term" value="F:efflux transmembrane transporter activity"/>
    <property type="evidence" value="ECO:0007669"/>
    <property type="project" value="InterPro"/>
</dbReference>
<evidence type="ECO:0000256" key="4">
    <source>
        <dbReference type="ARBA" id="ARBA00022692"/>
    </source>
</evidence>
<evidence type="ECO:0000313" key="10">
    <source>
        <dbReference type="EMBL" id="GHA71609.1"/>
    </source>
</evidence>
<dbReference type="Gene3D" id="2.20.200.10">
    <property type="entry name" value="Outer membrane efflux proteins (OEP)"/>
    <property type="match status" value="1"/>
</dbReference>
<dbReference type="SUPFAM" id="SSF56954">
    <property type="entry name" value="Outer membrane efflux proteins (OEP)"/>
    <property type="match status" value="1"/>
</dbReference>
<dbReference type="AlphaFoldDB" id="A0A8J3CGV5"/>
<keyword evidence="3 9" id="KW-1134">Transmembrane beta strand</keyword>
<dbReference type="GO" id="GO:0005886">
    <property type="term" value="C:plasma membrane"/>
    <property type="evidence" value="ECO:0007669"/>
    <property type="project" value="UniProtKB-SubCell"/>
</dbReference>
<dbReference type="PANTHER" id="PTHR30203:SF20">
    <property type="entry name" value="MULTIDRUG RESISTANCE OUTER MEMBRANE PROTEIN MDTP-RELATED"/>
    <property type="match status" value="1"/>
</dbReference>
<evidence type="ECO:0000313" key="11">
    <source>
        <dbReference type="Proteomes" id="UP000614287"/>
    </source>
</evidence>
<evidence type="ECO:0000256" key="3">
    <source>
        <dbReference type="ARBA" id="ARBA00022452"/>
    </source>
</evidence>
<reference evidence="10" key="1">
    <citation type="journal article" date="2014" name="Int. J. Syst. Evol. Microbiol.">
        <title>Complete genome sequence of Corynebacterium casei LMG S-19264T (=DSM 44701T), isolated from a smear-ripened cheese.</title>
        <authorList>
            <consortium name="US DOE Joint Genome Institute (JGI-PGF)"/>
            <person name="Walter F."/>
            <person name="Albersmeier A."/>
            <person name="Kalinowski J."/>
            <person name="Ruckert C."/>
        </authorList>
    </citation>
    <scope>NUCLEOTIDE SEQUENCE</scope>
    <source>
        <strain evidence="10">KCTC 32501</strain>
    </source>
</reference>
<keyword evidence="8 9" id="KW-0449">Lipoprotein</keyword>
<proteinExistence type="inferred from homology"/>
<dbReference type="EMBL" id="BMZG01000005">
    <property type="protein sequence ID" value="GHA71609.1"/>
    <property type="molecule type" value="Genomic_DNA"/>
</dbReference>
<organism evidence="10 11">
    <name type="scientific">Formosimonas limnophila</name>
    <dbReference type="NCBI Taxonomy" id="1384487"/>
    <lineage>
        <taxon>Bacteria</taxon>
        <taxon>Pseudomonadati</taxon>
        <taxon>Pseudomonadota</taxon>
        <taxon>Betaproteobacteria</taxon>
        <taxon>Burkholderiales</taxon>
        <taxon>Burkholderiaceae</taxon>
        <taxon>Formosimonas</taxon>
    </lineage>
</organism>
<evidence type="ECO:0000256" key="8">
    <source>
        <dbReference type="ARBA" id="ARBA00023288"/>
    </source>
</evidence>
<dbReference type="NCBIfam" id="TIGR01845">
    <property type="entry name" value="outer_NodT"/>
    <property type="match status" value="1"/>
</dbReference>
<comment type="subcellular location">
    <subcellularLocation>
        <location evidence="9">Cell membrane</location>
        <topology evidence="9">Lipid-anchor</topology>
    </subcellularLocation>
    <subcellularLocation>
        <location evidence="1">Membrane</location>
    </subcellularLocation>
</comment>
<dbReference type="InterPro" id="IPR010131">
    <property type="entry name" value="MdtP/NodT-like"/>
</dbReference>
<feature type="signal peptide" evidence="9">
    <location>
        <begin position="1"/>
        <end position="26"/>
    </location>
</feature>
<dbReference type="RefSeq" id="WP_189492713.1">
    <property type="nucleotide sequence ID" value="NZ_BMZG01000005.1"/>
</dbReference>
<evidence type="ECO:0000256" key="9">
    <source>
        <dbReference type="RuleBase" id="RU362097"/>
    </source>
</evidence>
<keyword evidence="6 9" id="KW-0472">Membrane</keyword>
<sequence>MSSNHFQKARRLTAAAIAVMALSSCASVTSRHQPLPQVTLEQLELPTLSTTELARWPQEGWWRNYSDETLNQLIEQAFTGSPNLQVLGTRVASADAIADGTKKLQYPTGGVKLSLNGQQYTENYIYPPTLGGTWQELGLLAANFSWDLDLWGKKRAQYKATLGQAAAARFEYEAARLAIASNIVALHAQLSSLETRGSTLSEQIALQNQLKQRWLEREQAGLQATQNSLQIDIVIGQLLQLQATLNAQREIGRAQLAALIGLTPAQLPNISASSDWRTLTLPSTIPVDLLGKRADIAAQRHLIEASVQNVKAAKAEFYPNINLNVNVGFQALGLDRLFKSSSQFAAVEPAISLPIFSGAALNSNLLMKQATLDSTIAQYNQTVYQAISDAHQQLASHRESGARLSQQQRILASQSKLSQLANERYRQGISPQMEYLMMQSAQLRERDSLEAAYAARRVQEAKLATSLGTGFDELWNKP</sequence>
<reference evidence="10" key="2">
    <citation type="submission" date="2020-09" db="EMBL/GenBank/DDBJ databases">
        <authorList>
            <person name="Sun Q."/>
            <person name="Kim S."/>
        </authorList>
    </citation>
    <scope>NUCLEOTIDE SEQUENCE</scope>
    <source>
        <strain evidence="10">KCTC 32501</strain>
    </source>
</reference>
<protein>
    <submittedName>
        <fullName evidence="10">MarR family transcriptional regulator</fullName>
    </submittedName>
</protein>
<dbReference type="PANTHER" id="PTHR30203">
    <property type="entry name" value="OUTER MEMBRANE CATION EFFLUX PROTEIN"/>
    <property type="match status" value="1"/>
</dbReference>
<evidence type="ECO:0000256" key="2">
    <source>
        <dbReference type="ARBA" id="ARBA00007613"/>
    </source>
</evidence>
<accession>A0A8J3CGV5</accession>
<name>A0A8J3CGV5_9BURK</name>
<comment type="caution">
    <text evidence="10">The sequence shown here is derived from an EMBL/GenBank/DDBJ whole genome shotgun (WGS) entry which is preliminary data.</text>
</comment>
<evidence type="ECO:0000256" key="1">
    <source>
        <dbReference type="ARBA" id="ARBA00004370"/>
    </source>
</evidence>
<evidence type="ECO:0000256" key="5">
    <source>
        <dbReference type="ARBA" id="ARBA00022729"/>
    </source>
</evidence>
<dbReference type="Proteomes" id="UP000614287">
    <property type="component" value="Unassembled WGS sequence"/>
</dbReference>
<dbReference type="Pfam" id="PF02321">
    <property type="entry name" value="OEP"/>
    <property type="match status" value="2"/>
</dbReference>
<keyword evidence="5 9" id="KW-0732">Signal</keyword>
<dbReference type="InterPro" id="IPR003423">
    <property type="entry name" value="OMP_efflux"/>
</dbReference>
<evidence type="ECO:0000256" key="7">
    <source>
        <dbReference type="ARBA" id="ARBA00023139"/>
    </source>
</evidence>
<comment type="similarity">
    <text evidence="2 9">Belongs to the outer membrane factor (OMF) (TC 1.B.17) family.</text>
</comment>
<dbReference type="Gene3D" id="1.20.1600.10">
    <property type="entry name" value="Outer membrane efflux proteins (OEP)"/>
    <property type="match status" value="1"/>
</dbReference>
<feature type="chain" id="PRO_5035339378" evidence="9">
    <location>
        <begin position="27"/>
        <end position="478"/>
    </location>
</feature>
<keyword evidence="11" id="KW-1185">Reference proteome</keyword>
<evidence type="ECO:0000256" key="6">
    <source>
        <dbReference type="ARBA" id="ARBA00023136"/>
    </source>
</evidence>
<gene>
    <name evidence="10" type="ORF">GCM10009007_10590</name>
</gene>
<keyword evidence="4 9" id="KW-0812">Transmembrane</keyword>